<feature type="transmembrane region" description="Helical" evidence="5">
    <location>
        <begin position="108"/>
        <end position="128"/>
    </location>
</feature>
<keyword evidence="4 5" id="KW-0472">Membrane</keyword>
<dbReference type="GO" id="GO:0016020">
    <property type="term" value="C:membrane"/>
    <property type="evidence" value="ECO:0007669"/>
    <property type="project" value="UniProtKB-SubCell"/>
</dbReference>
<feature type="transmembrane region" description="Helical" evidence="5">
    <location>
        <begin position="76"/>
        <end position="96"/>
    </location>
</feature>
<comment type="caution">
    <text evidence="7">The sequence shown here is derived from an EMBL/GenBank/DDBJ whole genome shotgun (WGS) entry which is preliminary data.</text>
</comment>
<sequence length="198" mass="21504">MAIVDRAREIILDPRLTWQTIKEEVYNIKQLFVNYAAPLALIPAVCGLIGMTLVGIRLPSGSVARAPFAEAFIGGALGYVLHLGGIFVAAWAIARLASLFEAKSDLDLSVKLVVYAMTPAWLVGVFSMVPGLSIISIIAFYSIYLLVLGLPVLLEVPANKVFLFTMSILLTGFIISFIISMILVGTVYGPMYMRMMAV</sequence>
<accession>A0A1F4R8W1</accession>
<proteinExistence type="predicted"/>
<keyword evidence="2 5" id="KW-0812">Transmembrane</keyword>
<evidence type="ECO:0000256" key="2">
    <source>
        <dbReference type="ARBA" id="ARBA00022692"/>
    </source>
</evidence>
<dbReference type="AlphaFoldDB" id="A0A1F4R8W1"/>
<evidence type="ECO:0000313" key="8">
    <source>
        <dbReference type="Proteomes" id="UP000176938"/>
    </source>
</evidence>
<evidence type="ECO:0000256" key="5">
    <source>
        <dbReference type="SAM" id="Phobius"/>
    </source>
</evidence>
<reference evidence="7 8" key="1">
    <citation type="journal article" date="2016" name="Nat. Commun.">
        <title>Thousands of microbial genomes shed light on interconnected biogeochemical processes in an aquifer system.</title>
        <authorList>
            <person name="Anantharaman K."/>
            <person name="Brown C.T."/>
            <person name="Hug L.A."/>
            <person name="Sharon I."/>
            <person name="Castelle C.J."/>
            <person name="Probst A.J."/>
            <person name="Thomas B.C."/>
            <person name="Singh A."/>
            <person name="Wilkins M.J."/>
            <person name="Karaoz U."/>
            <person name="Brodie E.L."/>
            <person name="Williams K.H."/>
            <person name="Hubbard S.S."/>
            <person name="Banfield J.F."/>
        </authorList>
    </citation>
    <scope>NUCLEOTIDE SEQUENCE [LARGE SCALE GENOMIC DNA]</scope>
</reference>
<feature type="transmembrane region" description="Helical" evidence="5">
    <location>
        <begin position="134"/>
        <end position="154"/>
    </location>
</feature>
<organism evidence="7 8">
    <name type="scientific">candidate division WOR-1 bacterium RIFCSPLOWO2_02_FULL_46_20</name>
    <dbReference type="NCBI Taxonomy" id="1802567"/>
    <lineage>
        <taxon>Bacteria</taxon>
        <taxon>Bacillati</taxon>
        <taxon>Saganbacteria</taxon>
    </lineage>
</organism>
<dbReference type="Proteomes" id="UP000176938">
    <property type="component" value="Unassembled WGS sequence"/>
</dbReference>
<keyword evidence="3 5" id="KW-1133">Transmembrane helix</keyword>
<dbReference type="EMBL" id="METP01000048">
    <property type="protein sequence ID" value="OGC04624.1"/>
    <property type="molecule type" value="Genomic_DNA"/>
</dbReference>
<comment type="subcellular location">
    <subcellularLocation>
        <location evidence="1">Membrane</location>
        <topology evidence="1">Multi-pass membrane protein</topology>
    </subcellularLocation>
</comment>
<evidence type="ECO:0000256" key="3">
    <source>
        <dbReference type="ARBA" id="ARBA00022989"/>
    </source>
</evidence>
<gene>
    <name evidence="7" type="ORF">A3H38_03085</name>
</gene>
<name>A0A1F4R8W1_UNCSA</name>
<protein>
    <recommendedName>
        <fullName evidence="6">Yip1 domain-containing protein</fullName>
    </recommendedName>
</protein>
<evidence type="ECO:0000259" key="6">
    <source>
        <dbReference type="Pfam" id="PF04893"/>
    </source>
</evidence>
<feature type="transmembrane region" description="Helical" evidence="5">
    <location>
        <begin position="161"/>
        <end position="188"/>
    </location>
</feature>
<evidence type="ECO:0000256" key="1">
    <source>
        <dbReference type="ARBA" id="ARBA00004141"/>
    </source>
</evidence>
<feature type="domain" description="Yip1" evidence="6">
    <location>
        <begin position="9"/>
        <end position="176"/>
    </location>
</feature>
<evidence type="ECO:0000256" key="4">
    <source>
        <dbReference type="ARBA" id="ARBA00023136"/>
    </source>
</evidence>
<dbReference type="Pfam" id="PF04893">
    <property type="entry name" value="Yip1"/>
    <property type="match status" value="1"/>
</dbReference>
<evidence type="ECO:0000313" key="7">
    <source>
        <dbReference type="EMBL" id="OGC04624.1"/>
    </source>
</evidence>
<feature type="transmembrane region" description="Helical" evidence="5">
    <location>
        <begin position="32"/>
        <end position="56"/>
    </location>
</feature>
<dbReference type="InterPro" id="IPR006977">
    <property type="entry name" value="Yip1_dom"/>
</dbReference>